<gene>
    <name evidence="2" type="ORF">KQX54_014977</name>
</gene>
<sequence>MHSTTSQQLSNTLSEKSFTFKIHLGILFILDSGSRCRTTIQHSSRTIQGPRSWNKTHRDLASTSTTKMDLHTRPRTREIEFQSLELTRRNTTASVHQNVQSRSLTMKLRCFMYIQALCQSNIISSGQWRSTSGRNHSTDSVTRTHRGFPPTSTGFVTLCISLSYHRSTSDTMDIDETTRLSELYKQSTTINPASISTNPRLQSIFLILVSVILFGEIITGSPSVLINSGQHNSPNEASLTSEVSKRLQATCTVLDSNCGSTSTALLVSNDSLWKTINNLFNSAFHWNQHYLQLSHSTLYWRKSNYMMHLIVQQALRSSPTINNIYLRSLHDMSTLRGHSTAPLDHLSWTRTSQGRLKGKLFSNASSSSGHTGSRAAFNMSRDLPETIFNDIWHGPSGIMLATIHCSSHQLHLLMTNSTSSLIIGKVIVYHPGKDDLTPVVITPTSTSTLTRPIYKHALLPLTPGPDA</sequence>
<evidence type="ECO:0000313" key="3">
    <source>
        <dbReference type="Proteomes" id="UP000826195"/>
    </source>
</evidence>
<reference evidence="2 3" key="1">
    <citation type="journal article" date="2021" name="J. Hered.">
        <title>A chromosome-level genome assembly of the parasitoid wasp, Cotesia glomerata (Hymenoptera: Braconidae).</title>
        <authorList>
            <person name="Pinto B.J."/>
            <person name="Weis J.J."/>
            <person name="Gamble T."/>
            <person name="Ode P.J."/>
            <person name="Paul R."/>
            <person name="Zaspel J.M."/>
        </authorList>
    </citation>
    <scope>NUCLEOTIDE SEQUENCE [LARGE SCALE GENOMIC DNA]</scope>
    <source>
        <strain evidence="2">CgM1</strain>
    </source>
</reference>
<name>A0AAV7IZ75_COTGL</name>
<evidence type="ECO:0000313" key="2">
    <source>
        <dbReference type="EMBL" id="KAH0561229.1"/>
    </source>
</evidence>
<evidence type="ECO:0000256" key="1">
    <source>
        <dbReference type="SAM" id="MobiDB-lite"/>
    </source>
</evidence>
<dbReference type="AlphaFoldDB" id="A0AAV7IZ75"/>
<keyword evidence="3" id="KW-1185">Reference proteome</keyword>
<accession>A0AAV7IZ75</accession>
<comment type="caution">
    <text evidence="2">The sequence shown here is derived from an EMBL/GenBank/DDBJ whole genome shotgun (WGS) entry which is preliminary data.</text>
</comment>
<organism evidence="2 3">
    <name type="scientific">Cotesia glomerata</name>
    <name type="common">Lepidopteran parasitic wasp</name>
    <name type="synonym">Apanteles glomeratus</name>
    <dbReference type="NCBI Taxonomy" id="32391"/>
    <lineage>
        <taxon>Eukaryota</taxon>
        <taxon>Metazoa</taxon>
        <taxon>Ecdysozoa</taxon>
        <taxon>Arthropoda</taxon>
        <taxon>Hexapoda</taxon>
        <taxon>Insecta</taxon>
        <taxon>Pterygota</taxon>
        <taxon>Neoptera</taxon>
        <taxon>Endopterygota</taxon>
        <taxon>Hymenoptera</taxon>
        <taxon>Apocrita</taxon>
        <taxon>Ichneumonoidea</taxon>
        <taxon>Braconidae</taxon>
        <taxon>Microgastrinae</taxon>
        <taxon>Cotesia</taxon>
    </lineage>
</organism>
<protein>
    <submittedName>
        <fullName evidence="2">Uncharacterized protein</fullName>
    </submittedName>
</protein>
<dbReference type="EMBL" id="JAHXZJ010000374">
    <property type="protein sequence ID" value="KAH0561229.1"/>
    <property type="molecule type" value="Genomic_DNA"/>
</dbReference>
<proteinExistence type="predicted"/>
<feature type="region of interest" description="Disordered" evidence="1">
    <location>
        <begin position="42"/>
        <end position="70"/>
    </location>
</feature>
<dbReference type="Proteomes" id="UP000826195">
    <property type="component" value="Unassembled WGS sequence"/>
</dbReference>
<feature type="compositionally biased region" description="Polar residues" evidence="1">
    <location>
        <begin position="42"/>
        <end position="53"/>
    </location>
</feature>